<evidence type="ECO:0000313" key="2">
    <source>
        <dbReference type="Proteomes" id="UP001055811"/>
    </source>
</evidence>
<dbReference type="EMBL" id="CM042012">
    <property type="protein sequence ID" value="KAI3753805.1"/>
    <property type="molecule type" value="Genomic_DNA"/>
</dbReference>
<proteinExistence type="predicted"/>
<evidence type="ECO:0000313" key="1">
    <source>
        <dbReference type="EMBL" id="KAI3753805.1"/>
    </source>
</evidence>
<organism evidence="1 2">
    <name type="scientific">Cichorium intybus</name>
    <name type="common">Chicory</name>
    <dbReference type="NCBI Taxonomy" id="13427"/>
    <lineage>
        <taxon>Eukaryota</taxon>
        <taxon>Viridiplantae</taxon>
        <taxon>Streptophyta</taxon>
        <taxon>Embryophyta</taxon>
        <taxon>Tracheophyta</taxon>
        <taxon>Spermatophyta</taxon>
        <taxon>Magnoliopsida</taxon>
        <taxon>eudicotyledons</taxon>
        <taxon>Gunneridae</taxon>
        <taxon>Pentapetalae</taxon>
        <taxon>asterids</taxon>
        <taxon>campanulids</taxon>
        <taxon>Asterales</taxon>
        <taxon>Asteraceae</taxon>
        <taxon>Cichorioideae</taxon>
        <taxon>Cichorieae</taxon>
        <taxon>Cichoriinae</taxon>
        <taxon>Cichorium</taxon>
    </lineage>
</organism>
<reference evidence="2" key="1">
    <citation type="journal article" date="2022" name="Mol. Ecol. Resour.">
        <title>The genomes of chicory, endive, great burdock and yacon provide insights into Asteraceae palaeo-polyploidization history and plant inulin production.</title>
        <authorList>
            <person name="Fan W."/>
            <person name="Wang S."/>
            <person name="Wang H."/>
            <person name="Wang A."/>
            <person name="Jiang F."/>
            <person name="Liu H."/>
            <person name="Zhao H."/>
            <person name="Xu D."/>
            <person name="Zhang Y."/>
        </authorList>
    </citation>
    <scope>NUCLEOTIDE SEQUENCE [LARGE SCALE GENOMIC DNA]</scope>
    <source>
        <strain evidence="2">cv. Punajuju</strain>
    </source>
</reference>
<comment type="caution">
    <text evidence="1">The sequence shown here is derived from an EMBL/GenBank/DDBJ whole genome shotgun (WGS) entry which is preliminary data.</text>
</comment>
<gene>
    <name evidence="1" type="ORF">L2E82_25869</name>
</gene>
<protein>
    <submittedName>
        <fullName evidence="1">Uncharacterized protein</fullName>
    </submittedName>
</protein>
<keyword evidence="2" id="KW-1185">Reference proteome</keyword>
<sequence>MMELVRMRQQQQNTKAHLRAMEMRLQGTEKNQQKIMSFLAKAMQNTDFVQNLVHHDKRKDLEEGIMNKRRRMIDHDEGSTVIKDEPEEWGMEMSELDALTLEMQGIGKSKRNKDEVIHVLSCGYQSHNERSKNRYLPKQNDILSTFHHRSVQPSSSRFPCSLCLSIGLPCSSIDTILFILHIDFTFTPLVLVTTVVDEHEGGRNSLKTTSLTNQLEANKVLLKEQKMADTCF</sequence>
<dbReference type="Proteomes" id="UP001055811">
    <property type="component" value="Linkage Group LG04"/>
</dbReference>
<reference evidence="1 2" key="2">
    <citation type="journal article" date="2022" name="Mol. Ecol. Resour.">
        <title>The genomes of chicory, endive, great burdock and yacon provide insights into Asteraceae paleo-polyploidization history and plant inulin production.</title>
        <authorList>
            <person name="Fan W."/>
            <person name="Wang S."/>
            <person name="Wang H."/>
            <person name="Wang A."/>
            <person name="Jiang F."/>
            <person name="Liu H."/>
            <person name="Zhao H."/>
            <person name="Xu D."/>
            <person name="Zhang Y."/>
        </authorList>
    </citation>
    <scope>NUCLEOTIDE SEQUENCE [LARGE SCALE GENOMIC DNA]</scope>
    <source>
        <strain evidence="2">cv. Punajuju</strain>
        <tissue evidence="1">Leaves</tissue>
    </source>
</reference>
<name>A0ACB9E541_CICIN</name>
<accession>A0ACB9E541</accession>